<gene>
    <name evidence="10" type="ORF">D2962_00100</name>
</gene>
<evidence type="ECO:0000256" key="4">
    <source>
        <dbReference type="ARBA" id="ARBA00012096"/>
    </source>
</evidence>
<dbReference type="FunFam" id="3.40.50.1100:FF:000007">
    <property type="entry name" value="L-threonine dehydratase catabolic TdcB"/>
    <property type="match status" value="1"/>
</dbReference>
<dbReference type="GO" id="GO:0004794">
    <property type="term" value="F:threonine deaminase activity"/>
    <property type="evidence" value="ECO:0007669"/>
    <property type="project" value="UniProtKB-EC"/>
</dbReference>
<reference evidence="10 11" key="1">
    <citation type="submission" date="2018-10" db="EMBL/GenBank/DDBJ databases">
        <authorList>
            <person name="Zhang X."/>
        </authorList>
    </citation>
    <scope>NUCLEOTIDE SEQUENCE [LARGE SCALE GENOMIC DNA]</scope>
    <source>
        <strain evidence="10 11">SK-G1</strain>
    </source>
</reference>
<feature type="domain" description="Tryptophan synthase beta chain-like PALP" evidence="9">
    <location>
        <begin position="24"/>
        <end position="312"/>
    </location>
</feature>
<evidence type="ECO:0000256" key="6">
    <source>
        <dbReference type="ARBA" id="ARBA00023239"/>
    </source>
</evidence>
<evidence type="ECO:0000259" key="9">
    <source>
        <dbReference type="Pfam" id="PF00291"/>
    </source>
</evidence>
<evidence type="ECO:0000256" key="1">
    <source>
        <dbReference type="ARBA" id="ARBA00001274"/>
    </source>
</evidence>
<comment type="catalytic activity">
    <reaction evidence="1">
        <text>L-threonine = 2-oxobutanoate + NH4(+)</text>
        <dbReference type="Rhea" id="RHEA:22108"/>
        <dbReference type="ChEBI" id="CHEBI:16763"/>
        <dbReference type="ChEBI" id="CHEBI:28938"/>
        <dbReference type="ChEBI" id="CHEBI:57926"/>
        <dbReference type="EC" id="4.3.1.19"/>
    </reaction>
</comment>
<dbReference type="PANTHER" id="PTHR48078">
    <property type="entry name" value="THREONINE DEHYDRATASE, MITOCHONDRIAL-RELATED"/>
    <property type="match status" value="1"/>
</dbReference>
<evidence type="ECO:0000256" key="7">
    <source>
        <dbReference type="ARBA" id="ARBA00025527"/>
    </source>
</evidence>
<dbReference type="Gene3D" id="3.40.50.1100">
    <property type="match status" value="2"/>
</dbReference>
<dbReference type="InterPro" id="IPR050147">
    <property type="entry name" value="Ser/Thr_Dehydratase"/>
</dbReference>
<organism evidence="10 11">
    <name type="scientific">Biomaibacter acetigenes</name>
    <dbReference type="NCBI Taxonomy" id="2316383"/>
    <lineage>
        <taxon>Bacteria</taxon>
        <taxon>Bacillati</taxon>
        <taxon>Bacillota</taxon>
        <taxon>Clostridia</taxon>
        <taxon>Thermosediminibacterales</taxon>
        <taxon>Tepidanaerobacteraceae</taxon>
        <taxon>Biomaibacter</taxon>
    </lineage>
</organism>
<dbReference type="EC" id="4.3.1.19" evidence="4"/>
<dbReference type="PANTHER" id="PTHR48078:SF6">
    <property type="entry name" value="L-THREONINE DEHYDRATASE CATABOLIC TDCB"/>
    <property type="match status" value="1"/>
</dbReference>
<proteinExistence type="inferred from homology"/>
<keyword evidence="11" id="KW-1185">Reference proteome</keyword>
<sequence length="329" mass="35668">MFAAYTGGVLLISISDIWEARRKITENVWRTRLVFSRSLSEKMGTMVYLKPENLQKTGSFKVRGAMNKILSIPEKERHRGVVAFSSGNHAQGVAFSAKLAGVSATIVMPEWAAKNKMAATRSYGARVVQYGKNSVEMESKARAIMESDNRLFVHPFDDEDIIAGQGTIGLEILEDLPDVDTIFIPIGGGGLISGISLAVKSIYPKIRIVGVQPSNSCSMLVSRKAGKINEIESCDTIADGLTAKRPGENTFSLCEKYVDDIITVNDDEIVETMCLLLERTKQLAEPSGVVGLAGIMSGRIGLGKKNVAVISGGNCNFSVLAECIMKREK</sequence>
<dbReference type="InterPro" id="IPR036052">
    <property type="entry name" value="TrpB-like_PALP_sf"/>
</dbReference>
<evidence type="ECO:0000313" key="11">
    <source>
        <dbReference type="Proteomes" id="UP000280960"/>
    </source>
</evidence>
<dbReference type="GO" id="GO:0003941">
    <property type="term" value="F:L-serine ammonia-lyase activity"/>
    <property type="evidence" value="ECO:0007669"/>
    <property type="project" value="TreeGrafter"/>
</dbReference>
<dbReference type="Proteomes" id="UP000280960">
    <property type="component" value="Chromosome"/>
</dbReference>
<comment type="function">
    <text evidence="7">Catalyzes the anaerobic formation of alpha-ketobutyrate and ammonia from threonine in a two-step reaction. The first step involved a dehydration of threonine and a production of enamine intermediates (aminocrotonate), which tautomerizes to its imine form (iminobutyrate). Both intermediates are unstable and short-lived. The second step is the nonenzymatic hydrolysis of the enamine/imine intermediates to form 2-ketobutyrate and free ammonia. In the low water environment of the cell, the second step is accelerated by RidA.</text>
</comment>
<dbReference type="GO" id="GO:0009097">
    <property type="term" value="P:isoleucine biosynthetic process"/>
    <property type="evidence" value="ECO:0007669"/>
    <property type="project" value="TreeGrafter"/>
</dbReference>
<evidence type="ECO:0000313" key="10">
    <source>
        <dbReference type="EMBL" id="AYO29212.1"/>
    </source>
</evidence>
<accession>A0A3G2R191</accession>
<dbReference type="KEGG" id="bacg:D2962_00100"/>
<name>A0A3G2R191_9FIRM</name>
<comment type="cofactor">
    <cofactor evidence="2">
        <name>pyridoxal 5'-phosphate</name>
        <dbReference type="ChEBI" id="CHEBI:597326"/>
    </cofactor>
</comment>
<dbReference type="GO" id="GO:0006567">
    <property type="term" value="P:L-threonine catabolic process"/>
    <property type="evidence" value="ECO:0007669"/>
    <property type="project" value="TreeGrafter"/>
</dbReference>
<keyword evidence="6" id="KW-0456">Lyase</keyword>
<evidence type="ECO:0000256" key="5">
    <source>
        <dbReference type="ARBA" id="ARBA00022898"/>
    </source>
</evidence>
<dbReference type="SUPFAM" id="SSF53686">
    <property type="entry name" value="Tryptophan synthase beta subunit-like PLP-dependent enzymes"/>
    <property type="match status" value="1"/>
</dbReference>
<dbReference type="EMBL" id="CP033169">
    <property type="protein sequence ID" value="AYO29212.1"/>
    <property type="molecule type" value="Genomic_DNA"/>
</dbReference>
<protein>
    <recommendedName>
        <fullName evidence="4">threonine ammonia-lyase</fullName>
        <ecNumber evidence="4">4.3.1.19</ecNumber>
    </recommendedName>
    <alternativeName>
        <fullName evidence="8">Threonine deaminase</fullName>
    </alternativeName>
</protein>
<dbReference type="CDD" id="cd01562">
    <property type="entry name" value="Thr-dehyd"/>
    <property type="match status" value="1"/>
</dbReference>
<dbReference type="Pfam" id="PF00291">
    <property type="entry name" value="PALP"/>
    <property type="match status" value="1"/>
</dbReference>
<dbReference type="InterPro" id="IPR001926">
    <property type="entry name" value="TrpB-like_PALP"/>
</dbReference>
<keyword evidence="5" id="KW-0663">Pyridoxal phosphate</keyword>
<comment type="similarity">
    <text evidence="3">Belongs to the serine/threonine dehydratase family.</text>
</comment>
<dbReference type="GO" id="GO:0006565">
    <property type="term" value="P:L-serine catabolic process"/>
    <property type="evidence" value="ECO:0007669"/>
    <property type="project" value="TreeGrafter"/>
</dbReference>
<evidence type="ECO:0000256" key="8">
    <source>
        <dbReference type="ARBA" id="ARBA00031427"/>
    </source>
</evidence>
<evidence type="ECO:0000256" key="3">
    <source>
        <dbReference type="ARBA" id="ARBA00010869"/>
    </source>
</evidence>
<evidence type="ECO:0000256" key="2">
    <source>
        <dbReference type="ARBA" id="ARBA00001933"/>
    </source>
</evidence>
<dbReference type="AlphaFoldDB" id="A0A3G2R191"/>